<dbReference type="RefSeq" id="WP_162347626.1">
    <property type="nucleotide sequence ID" value="NZ_JAAEAA010000030.1"/>
</dbReference>
<dbReference type="AlphaFoldDB" id="A0A6B2H5Y7"/>
<proteinExistence type="predicted"/>
<name>A0A6B2H5Y7_9BACT</name>
<keyword evidence="2" id="KW-1185">Reference proteome</keyword>
<organism evidence="1 2">
    <name type="scientific">Pontibacter fetidus</name>
    <dbReference type="NCBI Taxonomy" id="2700082"/>
    <lineage>
        <taxon>Bacteria</taxon>
        <taxon>Pseudomonadati</taxon>
        <taxon>Bacteroidota</taxon>
        <taxon>Cytophagia</taxon>
        <taxon>Cytophagales</taxon>
        <taxon>Hymenobacteraceae</taxon>
        <taxon>Pontibacter</taxon>
    </lineage>
</organism>
<dbReference type="Proteomes" id="UP000478546">
    <property type="component" value="Unassembled WGS sequence"/>
</dbReference>
<dbReference type="EMBL" id="JAAEAA010000030">
    <property type="protein sequence ID" value="NDK57568.1"/>
    <property type="molecule type" value="Genomic_DNA"/>
</dbReference>
<accession>A0A6B2H5Y7</accession>
<reference evidence="1 2" key="1">
    <citation type="submission" date="2020-01" db="EMBL/GenBank/DDBJ databases">
        <authorList>
            <person name="Kim M.K."/>
        </authorList>
    </citation>
    <scope>NUCLEOTIDE SEQUENCE [LARGE SCALE GENOMIC DNA]</scope>
    <source>
        <strain evidence="1 2">BT213</strain>
    </source>
</reference>
<evidence type="ECO:0000313" key="2">
    <source>
        <dbReference type="Proteomes" id="UP000478546"/>
    </source>
</evidence>
<dbReference type="Pfam" id="PF22000">
    <property type="entry name" value="DUF6929"/>
    <property type="match status" value="1"/>
</dbReference>
<gene>
    <name evidence="1" type="ORF">GWO68_16710</name>
</gene>
<evidence type="ECO:0000313" key="1">
    <source>
        <dbReference type="EMBL" id="NDK57568.1"/>
    </source>
</evidence>
<comment type="caution">
    <text evidence="1">The sequence shown here is derived from an EMBL/GenBank/DDBJ whole genome shotgun (WGS) entry which is preliminary data.</text>
</comment>
<dbReference type="InterPro" id="IPR053851">
    <property type="entry name" value="DUF6929"/>
</dbReference>
<sequence>MDEKKKSVDATENENTKPSATITARHFYKYLPSGSGIEIAPEGFYVIGDDSPFLYRLDKNYKQIAKYELFDTTNFKNGRIPKPLKPDLESLASFTYKEKSYLFTIGSGSAEVRKKAYLIELAIVLKKPKVKEIDLKGLYDSLEKNKTIVGDELLNIEGLDFSEDKVYLLQRALNKSGNIVLTFDLSDFNAFLFENKPLPAPELYFVKLPSLQGYQAGFSGAYVLDDKLFFTASVERAPDAIQDGEVLGSYVGYITLSDLPKAVSQDKPIVVKAAQVKDSKGKTYIGKIESLVVEKGNKNGNYKVVAISDDDQGHSEILEVEFIVE</sequence>
<protein>
    <submittedName>
        <fullName evidence="1">Uncharacterized protein</fullName>
    </submittedName>
</protein>